<name>A0A3E1B017_RHILT</name>
<sequence length="180" mass="20253">MTDEHSPASDGDPNAAQPILVLRGSVRYLLIILGVLALCFVYLLLIALGQIEMSRPTSGVGEGLFAILFLGIIVHVAVKARQVDFTKPLMVIGPDGIAGQRLPKRIPWPMIERVDVPQARWTGFIYLTVRKDADPEILEVLRKRQRLERTVAIPHRWIPGFSSSEVKDIVNRYFERSRQS</sequence>
<keyword evidence="1" id="KW-0812">Transmembrane</keyword>
<reference evidence="2 3" key="1">
    <citation type="submission" date="2017-03" db="EMBL/GenBank/DDBJ databases">
        <title>Genome analysis of Rhizobial strains effectives or ineffectives for nitrogen fixation isolated from bean seeds.</title>
        <authorList>
            <person name="Peralta H."/>
            <person name="Aguilar-Vera A."/>
            <person name="Mora Y."/>
            <person name="Vargas-Lagunas C."/>
            <person name="Girard L."/>
            <person name="Mora J."/>
        </authorList>
    </citation>
    <scope>NUCLEOTIDE SEQUENCE [LARGE SCALE GENOMIC DNA]</scope>
    <source>
        <strain evidence="2 3">CCGM5</strain>
    </source>
</reference>
<dbReference type="RefSeq" id="WP_116276208.1">
    <property type="nucleotide sequence ID" value="NZ_KZ859530.1"/>
</dbReference>
<proteinExistence type="predicted"/>
<dbReference type="AlphaFoldDB" id="A0A3E1B017"/>
<dbReference type="EMBL" id="NAOO01000044">
    <property type="protein sequence ID" value="RFB83275.1"/>
    <property type="molecule type" value="Genomic_DNA"/>
</dbReference>
<accession>A0A3E1B017</accession>
<evidence type="ECO:0000313" key="3">
    <source>
        <dbReference type="Proteomes" id="UP000256748"/>
    </source>
</evidence>
<keyword evidence="1" id="KW-1133">Transmembrane helix</keyword>
<comment type="caution">
    <text evidence="2">The sequence shown here is derived from an EMBL/GenBank/DDBJ whole genome shotgun (WGS) entry which is preliminary data.</text>
</comment>
<organism evidence="2 3">
    <name type="scientific">Rhizobium leguminosarum bv. trifolii</name>
    <dbReference type="NCBI Taxonomy" id="386"/>
    <lineage>
        <taxon>Bacteria</taxon>
        <taxon>Pseudomonadati</taxon>
        <taxon>Pseudomonadota</taxon>
        <taxon>Alphaproteobacteria</taxon>
        <taxon>Hyphomicrobiales</taxon>
        <taxon>Rhizobiaceae</taxon>
        <taxon>Rhizobium/Agrobacterium group</taxon>
        <taxon>Rhizobium</taxon>
    </lineage>
</organism>
<evidence type="ECO:0000313" key="2">
    <source>
        <dbReference type="EMBL" id="RFB83275.1"/>
    </source>
</evidence>
<keyword evidence="1" id="KW-0472">Membrane</keyword>
<gene>
    <name evidence="2" type="ORF">B5K10_30210</name>
</gene>
<evidence type="ECO:0000256" key="1">
    <source>
        <dbReference type="SAM" id="Phobius"/>
    </source>
</evidence>
<dbReference type="Proteomes" id="UP000256748">
    <property type="component" value="Unassembled WGS sequence"/>
</dbReference>
<feature type="transmembrane region" description="Helical" evidence="1">
    <location>
        <begin position="28"/>
        <end position="48"/>
    </location>
</feature>
<protein>
    <submittedName>
        <fullName evidence="2">Uncharacterized protein</fullName>
    </submittedName>
</protein>
<feature type="transmembrane region" description="Helical" evidence="1">
    <location>
        <begin position="60"/>
        <end position="78"/>
    </location>
</feature>